<dbReference type="InterPro" id="IPR000847">
    <property type="entry name" value="LysR_HTH_N"/>
</dbReference>
<dbReference type="InterPro" id="IPR050950">
    <property type="entry name" value="HTH-type_LysR_regulators"/>
</dbReference>
<dbReference type="Pfam" id="PF03466">
    <property type="entry name" value="LysR_substrate"/>
    <property type="match status" value="1"/>
</dbReference>
<evidence type="ECO:0000313" key="9">
    <source>
        <dbReference type="Proteomes" id="UP001141629"/>
    </source>
</evidence>
<dbReference type="GO" id="GO:0003700">
    <property type="term" value="F:DNA-binding transcription factor activity"/>
    <property type="evidence" value="ECO:0007669"/>
    <property type="project" value="InterPro"/>
</dbReference>
<dbReference type="GO" id="GO:0005829">
    <property type="term" value="C:cytosol"/>
    <property type="evidence" value="ECO:0007669"/>
    <property type="project" value="TreeGrafter"/>
</dbReference>
<dbReference type="Gene3D" id="1.10.10.10">
    <property type="entry name" value="Winged helix-like DNA-binding domain superfamily/Winged helix DNA-binding domain"/>
    <property type="match status" value="1"/>
</dbReference>
<evidence type="ECO:0000259" key="7">
    <source>
        <dbReference type="PROSITE" id="PS50931"/>
    </source>
</evidence>
<reference evidence="8" key="2">
    <citation type="journal article" date="2022" name="BMC Genomics">
        <title>Comparative genome analysis of mycobacteria focusing on tRNA and non-coding RNA.</title>
        <authorList>
            <person name="Behra P.R.K."/>
            <person name="Pettersson B.M.F."/>
            <person name="Ramesh M."/>
            <person name="Das S."/>
            <person name="Dasgupta S."/>
            <person name="Kirsebom L.A."/>
        </authorList>
    </citation>
    <scope>NUCLEOTIDE SEQUENCE</scope>
    <source>
        <strain evidence="8">DSM 44838</strain>
    </source>
</reference>
<dbReference type="PANTHER" id="PTHR30419">
    <property type="entry name" value="HTH-TYPE TRANSCRIPTIONAL REGULATOR YBHD"/>
    <property type="match status" value="1"/>
</dbReference>
<dbReference type="EMBL" id="JACKVK010000005">
    <property type="protein sequence ID" value="MCV7420586.1"/>
    <property type="molecule type" value="Genomic_DNA"/>
</dbReference>
<keyword evidence="3" id="KW-0238">DNA-binding</keyword>
<protein>
    <recommendedName>
        <fullName evidence="5">Probable hydrogen peroxide-inducible genes activator</fullName>
    </recommendedName>
</protein>
<comment type="caution">
    <text evidence="8">The sequence shown here is derived from an EMBL/GenBank/DDBJ whole genome shotgun (WGS) entry which is preliminary data.</text>
</comment>
<dbReference type="InterPro" id="IPR005119">
    <property type="entry name" value="LysR_subst-bd"/>
</dbReference>
<dbReference type="FunFam" id="1.10.10.10:FF:000001">
    <property type="entry name" value="LysR family transcriptional regulator"/>
    <property type="match status" value="1"/>
</dbReference>
<sequence>MELRQLAHFVAVAEELSFTRAARRMHVVQSGLSATIAALERELGVMLFDRTTRSVELTEPGHDLLGHAREILDAAERAKDSIATVAGGLRGTLRIGMMHSLLPSPVADAIAEFHCERPGVRLRPTTSPHGSTGLVQAVTDNELDLAIAVVPPTLADDVRTTTISSEPMVFACASSHRLSHRRTVRLSELAGETFIDVPAGWGSRSSTDRLFQELGIQRTVEIEIGDVATVLDMVRAGLGVALIARSSAPHLDGLAVIRPRPAPIFTISLVLPKHREPKPAARVVATAILEHMGRRHTGEPSGCGVVSQT</sequence>
<dbReference type="AlphaFoldDB" id="A0A9X2YZX7"/>
<dbReference type="InterPro" id="IPR036388">
    <property type="entry name" value="WH-like_DNA-bd_sf"/>
</dbReference>
<evidence type="ECO:0000256" key="4">
    <source>
        <dbReference type="ARBA" id="ARBA00023163"/>
    </source>
</evidence>
<gene>
    <name evidence="8" type="ORF">H7K45_08540</name>
</gene>
<evidence type="ECO:0000256" key="3">
    <source>
        <dbReference type="ARBA" id="ARBA00023125"/>
    </source>
</evidence>
<evidence type="ECO:0000256" key="1">
    <source>
        <dbReference type="ARBA" id="ARBA00009437"/>
    </source>
</evidence>
<dbReference type="Gene3D" id="3.40.190.290">
    <property type="match status" value="1"/>
</dbReference>
<keyword evidence="2" id="KW-0805">Transcription regulation</keyword>
<dbReference type="PANTHER" id="PTHR30419:SF31">
    <property type="entry name" value="BLR3139 PROTEIN"/>
    <property type="match status" value="1"/>
</dbReference>
<dbReference type="GO" id="GO:0003677">
    <property type="term" value="F:DNA binding"/>
    <property type="evidence" value="ECO:0007669"/>
    <property type="project" value="UniProtKB-KW"/>
</dbReference>
<name>A0A9X2YZX7_9MYCO</name>
<dbReference type="Proteomes" id="UP001141629">
    <property type="component" value="Unassembled WGS sequence"/>
</dbReference>
<dbReference type="InterPro" id="IPR036390">
    <property type="entry name" value="WH_DNA-bd_sf"/>
</dbReference>
<keyword evidence="4" id="KW-0804">Transcription</keyword>
<comment type="similarity">
    <text evidence="1">Belongs to the LysR transcriptional regulatory family.</text>
</comment>
<organism evidence="8 9">
    <name type="scientific">Mycobacterium yunnanensis</name>
    <dbReference type="NCBI Taxonomy" id="368477"/>
    <lineage>
        <taxon>Bacteria</taxon>
        <taxon>Bacillati</taxon>
        <taxon>Actinomycetota</taxon>
        <taxon>Actinomycetes</taxon>
        <taxon>Mycobacteriales</taxon>
        <taxon>Mycobacteriaceae</taxon>
        <taxon>Mycobacterium</taxon>
    </lineage>
</organism>
<evidence type="ECO:0000256" key="2">
    <source>
        <dbReference type="ARBA" id="ARBA00023015"/>
    </source>
</evidence>
<dbReference type="PROSITE" id="PS50931">
    <property type="entry name" value="HTH_LYSR"/>
    <property type="match status" value="1"/>
</dbReference>
<evidence type="ECO:0000256" key="6">
    <source>
        <dbReference type="ARBA" id="ARBA00056658"/>
    </source>
</evidence>
<dbReference type="SUPFAM" id="SSF53850">
    <property type="entry name" value="Periplasmic binding protein-like II"/>
    <property type="match status" value="1"/>
</dbReference>
<reference evidence="8" key="1">
    <citation type="submission" date="2020-07" db="EMBL/GenBank/DDBJ databases">
        <authorList>
            <person name="Pettersson B.M.F."/>
            <person name="Behra P.R.K."/>
            <person name="Ramesh M."/>
            <person name="Das S."/>
            <person name="Dasgupta S."/>
            <person name="Kirsebom L.A."/>
        </authorList>
    </citation>
    <scope>NUCLEOTIDE SEQUENCE</scope>
    <source>
        <strain evidence="8">DSM 44838</strain>
    </source>
</reference>
<evidence type="ECO:0000313" key="8">
    <source>
        <dbReference type="EMBL" id="MCV7420586.1"/>
    </source>
</evidence>
<dbReference type="SUPFAM" id="SSF46785">
    <property type="entry name" value="Winged helix' DNA-binding domain"/>
    <property type="match status" value="1"/>
</dbReference>
<proteinExistence type="inferred from homology"/>
<feature type="domain" description="HTH lysR-type" evidence="7">
    <location>
        <begin position="1"/>
        <end position="58"/>
    </location>
</feature>
<accession>A0A9X2YZX7</accession>
<dbReference type="PRINTS" id="PR00039">
    <property type="entry name" value="HTHLYSR"/>
</dbReference>
<keyword evidence="9" id="KW-1185">Reference proteome</keyword>
<comment type="function">
    <text evidence="6">Required for the induction the katG gene for catalase. Involved in the response to hydrogen peroxide.</text>
</comment>
<dbReference type="Pfam" id="PF00126">
    <property type="entry name" value="HTH_1"/>
    <property type="match status" value="1"/>
</dbReference>
<evidence type="ECO:0000256" key="5">
    <source>
        <dbReference type="ARBA" id="ARBA00040885"/>
    </source>
</evidence>
<dbReference type="RefSeq" id="WP_263995369.1">
    <property type="nucleotide sequence ID" value="NZ_JACKVK010000005.1"/>
</dbReference>